<evidence type="ECO:0000256" key="3">
    <source>
        <dbReference type="ARBA" id="ARBA00022737"/>
    </source>
</evidence>
<dbReference type="Ensembl" id="ENSEBUT00000001070.1">
    <property type="protein sequence ID" value="ENSEBUP00000000764.1"/>
    <property type="gene ID" value="ENSEBUG00000000794.1"/>
</dbReference>
<name>A0A8C4N471_EPTBU</name>
<dbReference type="GO" id="GO:0017124">
    <property type="term" value="F:SH3 domain binding"/>
    <property type="evidence" value="ECO:0007669"/>
    <property type="project" value="TreeGrafter"/>
</dbReference>
<evidence type="ECO:0000256" key="1">
    <source>
        <dbReference type="ARBA" id="ARBA00004496"/>
    </source>
</evidence>
<feature type="compositionally biased region" description="Basic residues" evidence="5">
    <location>
        <begin position="122"/>
        <end position="133"/>
    </location>
</feature>
<sequence>MDVKDRTVSFVKMVLEKLLPELASFLEIIDHEPLGTTARRKQQLIQAFIRQIRTAPGEDEEYMYMNSIGLLNETSLVQETRKNNEVCGGIPPGVLPRKPQLPLPEIPELPTVSGDAEPIRTQHNKRNSRKKGKNQQQGGGRMSEMDKQGMQMEDDRGQVTG</sequence>
<evidence type="ECO:0000256" key="2">
    <source>
        <dbReference type="ARBA" id="ARBA00022490"/>
    </source>
</evidence>
<feature type="region of interest" description="Disordered" evidence="5">
    <location>
        <begin position="84"/>
        <end position="161"/>
    </location>
</feature>
<keyword evidence="4" id="KW-0175">Coiled coil</keyword>
<keyword evidence="2" id="KW-0963">Cytoplasm</keyword>
<evidence type="ECO:0000313" key="6">
    <source>
        <dbReference type="Ensembl" id="ENSEBUP00000000764.1"/>
    </source>
</evidence>
<evidence type="ECO:0000313" key="7">
    <source>
        <dbReference type="Proteomes" id="UP000694388"/>
    </source>
</evidence>
<proteinExistence type="predicted"/>
<dbReference type="PANTHER" id="PTHR14338:SF7">
    <property type="entry name" value="PH DOMAIN-CONTAINING PROTEIN"/>
    <property type="match status" value="1"/>
</dbReference>
<reference evidence="6" key="2">
    <citation type="submission" date="2025-09" db="UniProtKB">
        <authorList>
            <consortium name="Ensembl"/>
        </authorList>
    </citation>
    <scope>IDENTIFICATION</scope>
</reference>
<dbReference type="InterPro" id="IPR030113">
    <property type="entry name" value="AFAP"/>
</dbReference>
<keyword evidence="3" id="KW-0677">Repeat</keyword>
<accession>A0A8C4N471</accession>
<evidence type="ECO:0000256" key="5">
    <source>
        <dbReference type="SAM" id="MobiDB-lite"/>
    </source>
</evidence>
<dbReference type="AlphaFoldDB" id="A0A8C4N471"/>
<feature type="compositionally biased region" description="Basic and acidic residues" evidence="5">
    <location>
        <begin position="143"/>
        <end position="161"/>
    </location>
</feature>
<organism evidence="6 7">
    <name type="scientific">Eptatretus burgeri</name>
    <name type="common">Inshore hagfish</name>
    <dbReference type="NCBI Taxonomy" id="7764"/>
    <lineage>
        <taxon>Eukaryota</taxon>
        <taxon>Metazoa</taxon>
        <taxon>Chordata</taxon>
        <taxon>Craniata</taxon>
        <taxon>Vertebrata</taxon>
        <taxon>Cyclostomata</taxon>
        <taxon>Myxini</taxon>
        <taxon>Myxiniformes</taxon>
        <taxon>Myxinidae</taxon>
        <taxon>Eptatretinae</taxon>
        <taxon>Eptatretus</taxon>
    </lineage>
</organism>
<comment type="subcellular location">
    <subcellularLocation>
        <location evidence="1">Cytoplasm</location>
    </subcellularLocation>
</comment>
<keyword evidence="7" id="KW-1185">Reference proteome</keyword>
<evidence type="ECO:0000256" key="4">
    <source>
        <dbReference type="ARBA" id="ARBA00023054"/>
    </source>
</evidence>
<dbReference type="GeneTree" id="ENSGT00950000183067"/>
<protein>
    <submittedName>
        <fullName evidence="6">Uncharacterized protein</fullName>
    </submittedName>
</protein>
<dbReference type="PANTHER" id="PTHR14338">
    <property type="entry name" value="ACTIN FILAMENT-ASSOCIATED PROTEIN 1 FAMILY MEMBER"/>
    <property type="match status" value="1"/>
</dbReference>
<dbReference type="Proteomes" id="UP000694388">
    <property type="component" value="Unplaced"/>
</dbReference>
<dbReference type="GO" id="GO:0005829">
    <property type="term" value="C:cytosol"/>
    <property type="evidence" value="ECO:0007669"/>
    <property type="project" value="TreeGrafter"/>
</dbReference>
<reference evidence="6" key="1">
    <citation type="submission" date="2025-08" db="UniProtKB">
        <authorList>
            <consortium name="Ensembl"/>
        </authorList>
    </citation>
    <scope>IDENTIFICATION</scope>
</reference>